<dbReference type="AlphaFoldDB" id="A0A1G8AHF9"/>
<sequence length="180" mass="19560">MRKTGLDLIATAIAALLALALLPGTANAAHHHTFTQSAEYFDATDSNGRFTAQVNMHSAMVVPMPWSFRVSPKVQAIATSNMNCRAGHSQLSYSDSHPNVPVDYHWHSTVQGNRVDNSKYDLWGNCTFRVQVGGKPGTANLKFEFHYTLFCGPCGRSEQNGAEGFGSELTIVPDSRATVS</sequence>
<evidence type="ECO:0000313" key="2">
    <source>
        <dbReference type="EMBL" id="SDH20319.1"/>
    </source>
</evidence>
<feature type="chain" id="PRO_5011637989" evidence="1">
    <location>
        <begin position="29"/>
        <end position="180"/>
    </location>
</feature>
<protein>
    <submittedName>
        <fullName evidence="2">Uncharacterized protein</fullName>
    </submittedName>
</protein>
<evidence type="ECO:0000256" key="1">
    <source>
        <dbReference type="SAM" id="SignalP"/>
    </source>
</evidence>
<dbReference type="EMBL" id="FNCC01000017">
    <property type="protein sequence ID" value="SDH20319.1"/>
    <property type="molecule type" value="Genomic_DNA"/>
</dbReference>
<keyword evidence="1" id="KW-0732">Signal</keyword>
<organism evidence="2 3">
    <name type="scientific">Lentzea fradiae</name>
    <dbReference type="NCBI Taxonomy" id="200378"/>
    <lineage>
        <taxon>Bacteria</taxon>
        <taxon>Bacillati</taxon>
        <taxon>Actinomycetota</taxon>
        <taxon>Actinomycetes</taxon>
        <taxon>Pseudonocardiales</taxon>
        <taxon>Pseudonocardiaceae</taxon>
        <taxon>Lentzea</taxon>
    </lineage>
</organism>
<proteinExistence type="predicted"/>
<dbReference type="OrthoDB" id="4562341at2"/>
<name>A0A1G8AHF9_9PSEU</name>
<dbReference type="Proteomes" id="UP000199623">
    <property type="component" value="Unassembled WGS sequence"/>
</dbReference>
<gene>
    <name evidence="2" type="ORF">SAMN05216553_117194</name>
</gene>
<keyword evidence="3" id="KW-1185">Reference proteome</keyword>
<accession>A0A1G8AHF9</accession>
<feature type="signal peptide" evidence="1">
    <location>
        <begin position="1"/>
        <end position="28"/>
    </location>
</feature>
<evidence type="ECO:0000313" key="3">
    <source>
        <dbReference type="Proteomes" id="UP000199623"/>
    </source>
</evidence>
<dbReference type="RefSeq" id="WP_143036134.1">
    <property type="nucleotide sequence ID" value="NZ_FNCC01000017.1"/>
</dbReference>
<reference evidence="3" key="1">
    <citation type="submission" date="2016-10" db="EMBL/GenBank/DDBJ databases">
        <authorList>
            <person name="Varghese N."/>
            <person name="Submissions S."/>
        </authorList>
    </citation>
    <scope>NUCLEOTIDE SEQUENCE [LARGE SCALE GENOMIC DNA]</scope>
    <source>
        <strain evidence="3">CGMCC 4.3506</strain>
    </source>
</reference>